<dbReference type="AlphaFoldDB" id="A0A7S4FD69"/>
<dbReference type="EMBL" id="HBIZ01065908">
    <property type="protein sequence ID" value="CAE0787738.1"/>
    <property type="molecule type" value="Transcribed_RNA"/>
</dbReference>
<accession>A0A7S4FD69</accession>
<feature type="region of interest" description="Disordered" evidence="1">
    <location>
        <begin position="29"/>
        <end position="50"/>
    </location>
</feature>
<protein>
    <submittedName>
        <fullName evidence="2">Uncharacterized protein</fullName>
    </submittedName>
</protein>
<proteinExistence type="predicted"/>
<evidence type="ECO:0000256" key="1">
    <source>
        <dbReference type="SAM" id="MobiDB-lite"/>
    </source>
</evidence>
<organism evidence="2">
    <name type="scientific">Chrysotila carterae</name>
    <name type="common">Marine alga</name>
    <name type="synonym">Syracosphaera carterae</name>
    <dbReference type="NCBI Taxonomy" id="13221"/>
    <lineage>
        <taxon>Eukaryota</taxon>
        <taxon>Haptista</taxon>
        <taxon>Haptophyta</taxon>
        <taxon>Prymnesiophyceae</taxon>
        <taxon>Isochrysidales</taxon>
        <taxon>Isochrysidaceae</taxon>
        <taxon>Chrysotila</taxon>
    </lineage>
</organism>
<name>A0A7S4FD69_CHRCT</name>
<sequence length="357" mass="39879">MSRSCCTARITMPKSNTDRAVQSDKWRPFASTHSMGDSKLLEPFSPKEADHARKQKRAALAAAAAERQLQSQSTVGSQQHDSSYLGAEIALYDFRKRDKSKDLHHEWANPNRLLSEADRIETAERDAKAAFLRNPTFPKEGGSVKNAEFSFMSNTYNYRQREPSKEIAGSVSILRVKPRTESERVNATVKDEGMRDVLAGGIWTLDNKYGNPPANVPLPIGSPFRQPATERQLSPSRGGFSATFRSTKSASIDRYDNGERWLHHREEFVDTAHNKVAASLRSEQRKLGRTASSLEEEKREAAFSAYLPPNVVNVSKDNLYIPNPSALCSWNVAAQGKLPQSPSTQKMYRKASHIGLQ</sequence>
<gene>
    <name evidence="2" type="ORF">PCAR00345_LOCUS40446</name>
</gene>
<evidence type="ECO:0000313" key="2">
    <source>
        <dbReference type="EMBL" id="CAE0787738.1"/>
    </source>
</evidence>
<reference evidence="2" key="1">
    <citation type="submission" date="2021-01" db="EMBL/GenBank/DDBJ databases">
        <authorList>
            <person name="Corre E."/>
            <person name="Pelletier E."/>
            <person name="Niang G."/>
            <person name="Scheremetjew M."/>
            <person name="Finn R."/>
            <person name="Kale V."/>
            <person name="Holt S."/>
            <person name="Cochrane G."/>
            <person name="Meng A."/>
            <person name="Brown T."/>
            <person name="Cohen L."/>
        </authorList>
    </citation>
    <scope>NUCLEOTIDE SEQUENCE</scope>
    <source>
        <strain evidence="2">CCMP645</strain>
    </source>
</reference>